<accession>A0ABD4T2T8</accession>
<dbReference type="PROSITE" id="PS50082">
    <property type="entry name" value="WD_REPEATS_2"/>
    <property type="match status" value="7"/>
</dbReference>
<reference evidence="4 5" key="1">
    <citation type="journal article" date="2015" name="Genome Announc.">
        <title>Draft Genome Sequence of Filamentous Marine Cyanobacterium Lyngbya confervoides Strain BDU141951.</title>
        <authorList>
            <person name="Chandrababunaidu M.M."/>
            <person name="Sen D."/>
            <person name="Tripathy S."/>
        </authorList>
    </citation>
    <scope>NUCLEOTIDE SEQUENCE [LARGE SCALE GENOMIC DNA]</scope>
    <source>
        <strain evidence="4 5">BDU141951</strain>
    </source>
</reference>
<dbReference type="SUPFAM" id="SSF50978">
    <property type="entry name" value="WD40 repeat-like"/>
    <property type="match status" value="1"/>
</dbReference>
<dbReference type="Pfam" id="PF25173">
    <property type="entry name" value="Beta-prop_WDR3_1st"/>
    <property type="match status" value="1"/>
</dbReference>
<dbReference type="InterPro" id="IPR001680">
    <property type="entry name" value="WD40_rpt"/>
</dbReference>
<keyword evidence="1 3" id="KW-0853">WD repeat</keyword>
<dbReference type="InterPro" id="IPR036322">
    <property type="entry name" value="WD40_repeat_dom_sf"/>
</dbReference>
<keyword evidence="2" id="KW-0677">Repeat</keyword>
<dbReference type="PROSITE" id="PS00678">
    <property type="entry name" value="WD_REPEATS_1"/>
    <property type="match status" value="4"/>
</dbReference>
<dbReference type="PRINTS" id="PR00320">
    <property type="entry name" value="GPROTEINBRPT"/>
</dbReference>
<evidence type="ECO:0000313" key="5">
    <source>
        <dbReference type="Proteomes" id="UP000031561"/>
    </source>
</evidence>
<evidence type="ECO:0000256" key="2">
    <source>
        <dbReference type="ARBA" id="ARBA00022737"/>
    </source>
</evidence>
<dbReference type="PANTHER" id="PTHR19848:SF8">
    <property type="entry name" value="F-BOX AND WD REPEAT DOMAIN CONTAINING 7"/>
    <property type="match status" value="1"/>
</dbReference>
<organism evidence="4 5">
    <name type="scientific">Lyngbya confervoides BDU141951</name>
    <dbReference type="NCBI Taxonomy" id="1574623"/>
    <lineage>
        <taxon>Bacteria</taxon>
        <taxon>Bacillati</taxon>
        <taxon>Cyanobacteriota</taxon>
        <taxon>Cyanophyceae</taxon>
        <taxon>Oscillatoriophycideae</taxon>
        <taxon>Oscillatoriales</taxon>
        <taxon>Microcoleaceae</taxon>
        <taxon>Lyngbya</taxon>
    </lineage>
</organism>
<comment type="caution">
    <text evidence="4">The sequence shown here is derived from an EMBL/GenBank/DDBJ whole genome shotgun (WGS) entry which is preliminary data.</text>
</comment>
<feature type="repeat" description="WD" evidence="3">
    <location>
        <begin position="253"/>
        <end position="294"/>
    </location>
</feature>
<evidence type="ECO:0000313" key="4">
    <source>
        <dbReference type="EMBL" id="MCM1982974.1"/>
    </source>
</evidence>
<evidence type="ECO:0000256" key="1">
    <source>
        <dbReference type="ARBA" id="ARBA00022574"/>
    </source>
</evidence>
<dbReference type="SMART" id="SM00320">
    <property type="entry name" value="WD40"/>
    <property type="match status" value="7"/>
</dbReference>
<geneLocation type="plasmid" evidence="4">
    <name>unnamed1</name>
</geneLocation>
<dbReference type="PROSITE" id="PS50294">
    <property type="entry name" value="WD_REPEATS_REGION"/>
    <property type="match status" value="6"/>
</dbReference>
<dbReference type="CDD" id="cd00200">
    <property type="entry name" value="WD40"/>
    <property type="match status" value="1"/>
</dbReference>
<dbReference type="Gene3D" id="2.130.10.10">
    <property type="entry name" value="YVTN repeat-like/Quinoprotein amine dehydrogenase"/>
    <property type="match status" value="3"/>
</dbReference>
<sequence>MDPQDSARKIEALTIFSLAFGGNAALKAGVGLARNIPMAGALVGAGGNAVMTYALGASANQYYKAILSGKENEEALSEGQQKSEQVLEEAIEQENALDGILAHMILAGHPECDAKNLEEAIGQLPLEENARRSIKKHIHSLREFDVLLQELQPEYGLVALAQAERLARSDAKITEAEQVLLDKLETHFREEAEILDQMRPSNYILTQDFKHTVRGLQFSRDGMYLCAAGDDKSLKIWKTYDECLSFQLIHDVKDAHRDAIKALAMSPNDEFLVLASKNRKLSFWEYRNGKLLRTIESGHRKGINALVFCDDKTLASGSDDGEIKIWNVDSGAIRRSLLGHKNSVLSLAVSPISKHVIASGSNDHHVRLWNATTGETLHDLEGHKFGIYSLAFSPNGQTLASGSWDRRICLWDVTSGEQYATLEGHTAAVWQLLFTPDGNHLVSSSDDNSIFIWDLLTKQIRVRLDGHRHGVYSLALAPNKSIIASGSWDNSVRIWSVDLDS</sequence>
<feature type="repeat" description="WD" evidence="3">
    <location>
        <begin position="206"/>
        <end position="238"/>
    </location>
</feature>
<keyword evidence="4" id="KW-0614">Plasmid</keyword>
<dbReference type="InterPro" id="IPR019775">
    <property type="entry name" value="WD40_repeat_CS"/>
</dbReference>
<protein>
    <submittedName>
        <fullName evidence="4">WD40 repeat domain-containing protein</fullName>
    </submittedName>
</protein>
<gene>
    <name evidence="4" type="ORF">QQ91_0009080</name>
</gene>
<feature type="repeat" description="WD" evidence="3">
    <location>
        <begin position="380"/>
        <end position="421"/>
    </location>
</feature>
<dbReference type="RefSeq" id="WP_166284009.1">
    <property type="nucleotide sequence ID" value="NZ_JTHE03000050.1"/>
</dbReference>
<feature type="repeat" description="WD" evidence="3">
    <location>
        <begin position="464"/>
        <end position="501"/>
    </location>
</feature>
<dbReference type="InterPro" id="IPR020472">
    <property type="entry name" value="WD40_PAC1"/>
</dbReference>
<feature type="repeat" description="WD" evidence="3">
    <location>
        <begin position="296"/>
        <end position="336"/>
    </location>
</feature>
<dbReference type="PANTHER" id="PTHR19848">
    <property type="entry name" value="WD40 REPEAT PROTEIN"/>
    <property type="match status" value="1"/>
</dbReference>
<proteinExistence type="predicted"/>
<dbReference type="Pfam" id="PF00400">
    <property type="entry name" value="WD40"/>
    <property type="match status" value="2"/>
</dbReference>
<dbReference type="EMBL" id="JTHE03000050">
    <property type="protein sequence ID" value="MCM1982974.1"/>
    <property type="molecule type" value="Genomic_DNA"/>
</dbReference>
<dbReference type="Proteomes" id="UP000031561">
    <property type="component" value="Unassembled WGS sequence"/>
</dbReference>
<dbReference type="InterPro" id="IPR015943">
    <property type="entry name" value="WD40/YVTN_repeat-like_dom_sf"/>
</dbReference>
<name>A0ABD4T2T8_9CYAN</name>
<keyword evidence="5" id="KW-1185">Reference proteome</keyword>
<feature type="repeat" description="WD" evidence="3">
    <location>
        <begin position="422"/>
        <end position="463"/>
    </location>
</feature>
<feature type="repeat" description="WD" evidence="3">
    <location>
        <begin position="337"/>
        <end position="379"/>
    </location>
</feature>
<evidence type="ECO:0000256" key="3">
    <source>
        <dbReference type="PROSITE-ProRule" id="PRU00221"/>
    </source>
</evidence>
<dbReference type="AlphaFoldDB" id="A0ABD4T2T8"/>